<name>A0ABR4LE71_9EURO</name>
<proteinExistence type="predicted"/>
<dbReference type="SUPFAM" id="SSF55729">
    <property type="entry name" value="Acyl-CoA N-acyltransferases (Nat)"/>
    <property type="match status" value="1"/>
</dbReference>
<dbReference type="Pfam" id="PF00583">
    <property type="entry name" value="Acetyltransf_1"/>
    <property type="match status" value="1"/>
</dbReference>
<evidence type="ECO:0000313" key="2">
    <source>
        <dbReference type="EMBL" id="KAL2862836.1"/>
    </source>
</evidence>
<dbReference type="InterPro" id="IPR016181">
    <property type="entry name" value="Acyl_CoA_acyltransferase"/>
</dbReference>
<reference evidence="2 3" key="1">
    <citation type="submission" date="2024-07" db="EMBL/GenBank/DDBJ databases">
        <title>Section-level genome sequencing and comparative genomics of Aspergillus sections Usti and Cavernicolus.</title>
        <authorList>
            <consortium name="Lawrence Berkeley National Laboratory"/>
            <person name="Nybo J.L."/>
            <person name="Vesth T.C."/>
            <person name="Theobald S."/>
            <person name="Frisvad J.C."/>
            <person name="Larsen T.O."/>
            <person name="Kjaerboelling I."/>
            <person name="Rothschild-Mancinelli K."/>
            <person name="Lyhne E.K."/>
            <person name="Kogle M.E."/>
            <person name="Barry K."/>
            <person name="Clum A."/>
            <person name="Na H."/>
            <person name="Ledsgaard L."/>
            <person name="Lin J."/>
            <person name="Lipzen A."/>
            <person name="Kuo A."/>
            <person name="Riley R."/>
            <person name="Mondo S."/>
            <person name="Labutti K."/>
            <person name="Haridas S."/>
            <person name="Pangalinan J."/>
            <person name="Salamov A.A."/>
            <person name="Simmons B.A."/>
            <person name="Magnuson J.K."/>
            <person name="Chen J."/>
            <person name="Drula E."/>
            <person name="Henrissat B."/>
            <person name="Wiebenga A."/>
            <person name="Lubbers R.J."/>
            <person name="Gomes A.C."/>
            <person name="Macurrencykelacurrency M.R."/>
            <person name="Stajich J."/>
            <person name="Grigoriev I.V."/>
            <person name="Mortensen U.H."/>
            <person name="De Vries R.P."/>
            <person name="Baker S.E."/>
            <person name="Andersen M.R."/>
        </authorList>
    </citation>
    <scope>NUCLEOTIDE SEQUENCE [LARGE SCALE GENOMIC DNA]</scope>
    <source>
        <strain evidence="2 3">CBS 449.75</strain>
    </source>
</reference>
<feature type="domain" description="N-acetyltransferase" evidence="1">
    <location>
        <begin position="31"/>
        <end position="168"/>
    </location>
</feature>
<evidence type="ECO:0000259" key="1">
    <source>
        <dbReference type="PROSITE" id="PS51186"/>
    </source>
</evidence>
<dbReference type="Gene3D" id="3.40.630.30">
    <property type="match status" value="1"/>
</dbReference>
<dbReference type="InterPro" id="IPR053144">
    <property type="entry name" value="Acetyltransferase_Butenolide"/>
</dbReference>
<dbReference type="PROSITE" id="PS51186">
    <property type="entry name" value="GNAT"/>
    <property type="match status" value="1"/>
</dbReference>
<dbReference type="PANTHER" id="PTHR43233:SF1">
    <property type="entry name" value="FAMILY N-ACETYLTRANSFERASE, PUTATIVE (AFU_ORTHOLOGUE AFUA_6G03350)-RELATED"/>
    <property type="match status" value="1"/>
</dbReference>
<gene>
    <name evidence="2" type="ORF">BJX67DRAFT_289954</name>
</gene>
<organism evidence="2 3">
    <name type="scientific">Aspergillus lucknowensis</name>
    <dbReference type="NCBI Taxonomy" id="176173"/>
    <lineage>
        <taxon>Eukaryota</taxon>
        <taxon>Fungi</taxon>
        <taxon>Dikarya</taxon>
        <taxon>Ascomycota</taxon>
        <taxon>Pezizomycotina</taxon>
        <taxon>Eurotiomycetes</taxon>
        <taxon>Eurotiomycetidae</taxon>
        <taxon>Eurotiales</taxon>
        <taxon>Aspergillaceae</taxon>
        <taxon>Aspergillus</taxon>
        <taxon>Aspergillus subgen. Nidulantes</taxon>
    </lineage>
</organism>
<dbReference type="RefSeq" id="XP_070881815.1">
    <property type="nucleotide sequence ID" value="XM_071026786.1"/>
</dbReference>
<dbReference type="GeneID" id="98141858"/>
<dbReference type="PANTHER" id="PTHR43233">
    <property type="entry name" value="FAMILY N-ACETYLTRANSFERASE, PUTATIVE (AFU_ORTHOLOGUE AFUA_6G03350)-RELATED"/>
    <property type="match status" value="1"/>
</dbReference>
<protein>
    <recommendedName>
        <fullName evidence="1">N-acetyltransferase domain-containing protein</fullName>
    </recommendedName>
</protein>
<sequence>MSLPSEPKQWTRQIGDQSFLISSDNSLLSIPAINAVFATDTLYWAQPFPEDILKGIISNSFCLGLYECSKIDQAEELQQIGFARLVTDQYTFAYLTDVYVIPEFQGLGLGGWILDCIDEVLKPLPYLRWLMLRTSSERSVQSYRARFGMELLDNSDVSKGVTMGRRGNGNIV</sequence>
<comment type="caution">
    <text evidence="2">The sequence shown here is derived from an EMBL/GenBank/DDBJ whole genome shotgun (WGS) entry which is preliminary data.</text>
</comment>
<dbReference type="CDD" id="cd04301">
    <property type="entry name" value="NAT_SF"/>
    <property type="match status" value="1"/>
</dbReference>
<keyword evidence="3" id="KW-1185">Reference proteome</keyword>
<accession>A0ABR4LE71</accession>
<dbReference type="EMBL" id="JBFXLQ010000061">
    <property type="protein sequence ID" value="KAL2862836.1"/>
    <property type="molecule type" value="Genomic_DNA"/>
</dbReference>
<dbReference type="InterPro" id="IPR000182">
    <property type="entry name" value="GNAT_dom"/>
</dbReference>
<evidence type="ECO:0000313" key="3">
    <source>
        <dbReference type="Proteomes" id="UP001610432"/>
    </source>
</evidence>
<dbReference type="Proteomes" id="UP001610432">
    <property type="component" value="Unassembled WGS sequence"/>
</dbReference>